<keyword evidence="2" id="KW-0732">Signal</keyword>
<proteinExistence type="predicted"/>
<feature type="signal peptide" evidence="2">
    <location>
        <begin position="1"/>
        <end position="25"/>
    </location>
</feature>
<dbReference type="Proteomes" id="UP001204142">
    <property type="component" value="Unassembled WGS sequence"/>
</dbReference>
<evidence type="ECO:0008006" key="5">
    <source>
        <dbReference type="Google" id="ProtNLM"/>
    </source>
</evidence>
<reference evidence="3 4" key="1">
    <citation type="submission" date="2022-07" db="EMBL/GenBank/DDBJ databases">
        <authorList>
            <person name="Xamxidin M."/>
            <person name="Wu M."/>
        </authorList>
    </citation>
    <scope>NUCLEOTIDE SEQUENCE [LARGE SCALE GENOMIC DNA]</scope>
    <source>
        <strain evidence="3 4">NBRC 111650</strain>
    </source>
</reference>
<organism evidence="3 4">
    <name type="scientific">Limnobacter humi</name>
    <dbReference type="NCBI Taxonomy" id="1778671"/>
    <lineage>
        <taxon>Bacteria</taxon>
        <taxon>Pseudomonadati</taxon>
        <taxon>Pseudomonadota</taxon>
        <taxon>Betaproteobacteria</taxon>
        <taxon>Burkholderiales</taxon>
        <taxon>Burkholderiaceae</taxon>
        <taxon>Limnobacter</taxon>
    </lineage>
</organism>
<name>A0ABT1WG03_9BURK</name>
<protein>
    <recommendedName>
        <fullName evidence="5">Lysozyme inhibitor LprI N-terminal domain-containing protein</fullName>
    </recommendedName>
</protein>
<dbReference type="EMBL" id="JANIGO010000002">
    <property type="protein sequence ID" value="MCQ8896449.1"/>
    <property type="molecule type" value="Genomic_DNA"/>
</dbReference>
<evidence type="ECO:0000313" key="3">
    <source>
        <dbReference type="EMBL" id="MCQ8896449.1"/>
    </source>
</evidence>
<comment type="caution">
    <text evidence="3">The sequence shown here is derived from an EMBL/GenBank/DDBJ whole genome shotgun (WGS) entry which is preliminary data.</text>
</comment>
<feature type="chain" id="PRO_5045956548" description="Lysozyme inhibitor LprI N-terminal domain-containing protein" evidence="2">
    <location>
        <begin position="26"/>
        <end position="197"/>
    </location>
</feature>
<keyword evidence="4" id="KW-1185">Reference proteome</keyword>
<evidence type="ECO:0000256" key="2">
    <source>
        <dbReference type="SAM" id="SignalP"/>
    </source>
</evidence>
<dbReference type="RefSeq" id="WP_256764225.1">
    <property type="nucleotide sequence ID" value="NZ_JANIGO010000002.1"/>
</dbReference>
<gene>
    <name evidence="3" type="ORF">NQT62_08395</name>
</gene>
<evidence type="ECO:0000256" key="1">
    <source>
        <dbReference type="SAM" id="Coils"/>
    </source>
</evidence>
<feature type="coiled-coil region" evidence="1">
    <location>
        <begin position="51"/>
        <end position="78"/>
    </location>
</feature>
<sequence>MLARPRATLALTLAALSIAAGPVHAQDADKPVSETELGACLTQEKEAMKRFSALEVRAEVLRNREQELKATRDSLESEKAVMAKRKSGADDISKYNARIEKFNTDGEQFNQIKESFDKERLAYESWVTQTLKPACSKIQNRPVPTLVIFYACKFDQPNSPFEQVPFCQSLENRVDLAKCVKSAGSKTKATELCGLKP</sequence>
<evidence type="ECO:0000313" key="4">
    <source>
        <dbReference type="Proteomes" id="UP001204142"/>
    </source>
</evidence>
<keyword evidence="1" id="KW-0175">Coiled coil</keyword>
<accession>A0ABT1WG03</accession>